<protein>
    <submittedName>
        <fullName evidence="2">Uncharacterized protein</fullName>
    </submittedName>
</protein>
<evidence type="ECO:0000256" key="1">
    <source>
        <dbReference type="SAM" id="Coils"/>
    </source>
</evidence>
<dbReference type="STRING" id="933852.A0A0C3AVE4"/>
<evidence type="ECO:0000313" key="2">
    <source>
        <dbReference type="EMBL" id="KIM23211.1"/>
    </source>
</evidence>
<organism evidence="2 3">
    <name type="scientific">Serendipita vermifera MAFF 305830</name>
    <dbReference type="NCBI Taxonomy" id="933852"/>
    <lineage>
        <taxon>Eukaryota</taxon>
        <taxon>Fungi</taxon>
        <taxon>Dikarya</taxon>
        <taxon>Basidiomycota</taxon>
        <taxon>Agaricomycotina</taxon>
        <taxon>Agaricomycetes</taxon>
        <taxon>Sebacinales</taxon>
        <taxon>Serendipitaceae</taxon>
        <taxon>Serendipita</taxon>
    </lineage>
</organism>
<reference evidence="3" key="2">
    <citation type="submission" date="2015-01" db="EMBL/GenBank/DDBJ databases">
        <title>Evolutionary Origins and Diversification of the Mycorrhizal Mutualists.</title>
        <authorList>
            <consortium name="DOE Joint Genome Institute"/>
            <consortium name="Mycorrhizal Genomics Consortium"/>
            <person name="Kohler A."/>
            <person name="Kuo A."/>
            <person name="Nagy L.G."/>
            <person name="Floudas D."/>
            <person name="Copeland A."/>
            <person name="Barry K.W."/>
            <person name="Cichocki N."/>
            <person name="Veneault-Fourrey C."/>
            <person name="LaButti K."/>
            <person name="Lindquist E.A."/>
            <person name="Lipzen A."/>
            <person name="Lundell T."/>
            <person name="Morin E."/>
            <person name="Murat C."/>
            <person name="Riley R."/>
            <person name="Ohm R."/>
            <person name="Sun H."/>
            <person name="Tunlid A."/>
            <person name="Henrissat B."/>
            <person name="Grigoriev I.V."/>
            <person name="Hibbett D.S."/>
            <person name="Martin F."/>
        </authorList>
    </citation>
    <scope>NUCLEOTIDE SEQUENCE [LARGE SCALE GENOMIC DNA]</scope>
    <source>
        <strain evidence="3">MAFF 305830</strain>
    </source>
</reference>
<dbReference type="OrthoDB" id="3365698at2759"/>
<dbReference type="HOGENOM" id="CLU_255946_0_0_1"/>
<feature type="coiled-coil region" evidence="1">
    <location>
        <begin position="914"/>
        <end position="962"/>
    </location>
</feature>
<dbReference type="EMBL" id="KN824341">
    <property type="protein sequence ID" value="KIM23211.1"/>
    <property type="molecule type" value="Genomic_DNA"/>
</dbReference>
<proteinExistence type="predicted"/>
<keyword evidence="1" id="KW-0175">Coiled coil</keyword>
<name>A0A0C3AVE4_SERVB</name>
<reference evidence="2 3" key="1">
    <citation type="submission" date="2014-04" db="EMBL/GenBank/DDBJ databases">
        <authorList>
            <consortium name="DOE Joint Genome Institute"/>
            <person name="Kuo A."/>
            <person name="Zuccaro A."/>
            <person name="Kohler A."/>
            <person name="Nagy L.G."/>
            <person name="Floudas D."/>
            <person name="Copeland A."/>
            <person name="Barry K.W."/>
            <person name="Cichocki N."/>
            <person name="Veneault-Fourrey C."/>
            <person name="LaButti K."/>
            <person name="Lindquist E.A."/>
            <person name="Lipzen A."/>
            <person name="Lundell T."/>
            <person name="Morin E."/>
            <person name="Murat C."/>
            <person name="Sun H."/>
            <person name="Tunlid A."/>
            <person name="Henrissat B."/>
            <person name="Grigoriev I.V."/>
            <person name="Hibbett D.S."/>
            <person name="Martin F."/>
            <person name="Nordberg H.P."/>
            <person name="Cantor M.N."/>
            <person name="Hua S.X."/>
        </authorList>
    </citation>
    <scope>NUCLEOTIDE SEQUENCE [LARGE SCALE GENOMIC DNA]</scope>
    <source>
        <strain evidence="2 3">MAFF 305830</strain>
    </source>
</reference>
<accession>A0A0C3AVE4</accession>
<sequence>MEEDAFLYTPNRFLLEKSLKVVEETRALVAEYQARDDALAQREEKLRGQLKGIEFQRSELKYMLEEAKLSLERIENNVHRLKSISDTYPSRQLKQSTQLWDCVLVLTSSLRITDEETSSGHLSSIRHWIASGRQETQSLFIDDYDPTLGSDVYTALRSTTPTWKSIIMSVKADDPPTAWNIDEIRSSNVTVCLYHSESTVNPLIPLLRQATNLKMVGVLPPWGNMPWVSLRSLTIASFLGATPFSYPDFGAEELRSILDAAVHLEVLELNFDMEKDILNISATQNREHVRHVALKSLAFSLHHLEEDGCLFGVQIDAPLLQQVSILSADQAKLDENPSQIQMWQGVTSVTVHDITNGEVTALVHFLRCLPKVTSIDVQGNCIDALFTLVNGFYTHIPPKFATIPLLNLTKVTMNQTDIQEGFQTWTLIDDFPTPVLLGSVCSRWYHIVKQNTKLWNSILIRTGALPEWVGEDDEENNNAHFHNIRHWIASGRQENQSLFINDYDPLAISSIYATLKPTGPSWKAIIIDVKVDHGSMSWDIEKIRAEQVIVCLPKERPHTMNQLLPLLRQASHLIIMGALPPWGDMPWVALRKLELTPFASDDPGSVIFGAYALRTIFDAALHLETLSLNFHVAHQTPDDYVANHQEKLGHGALKFLGFPLHHLEEDGRLFGVQIDAPLLQHVTLFSYNGARLSENPSKVETWQGVTSVALYEIIDDEVLPTVQFLRCLPEVISIDVQGRNVEALFTLMTGFYAHIPPKYATIPLPKLTEVTMRGADIKGKTLIEMLEMRLAQLESGLNWISAIEYVTLYGADNVTLDEWKRVNTLLENGRVVSIPDAAAMAADELQNQLVQRSGITCEDVSRKRSASSTESLAKLESQPRRRLDKMEADAFLYAPNRALLEKSLKITEETRVLVEEYQARGEALTQREKRLRDQLKDIEFQRLQLNEILEEAELSLERMEKNTWDSIEHFTTPILLGSVCSHWRAIVKQNAKLWGTILIRAPIFLKVEGPGEKKNDDHVQSIRHWMAYGKQDRQSVFIDKYEPRANPKVYAALESTSPSWKSITIAITKDDPSLLWEIDKVRASYISIYAGRSEPNMHSVMPLLRYAAELSLSGSLPPWGDTPWTSLRILSLFTFTDNESNFLEFGGDEIRSILDAAIHLEKLMLDFFVTHGTSEMEREEVGHQALRSLSFHLNHLQADGSLFGIQINAPRLNHVRVLSAEVTSFDEGLTQIEAFQNVTSVTIEDIDMHEVQAIARFLRNLPKATSIDIQGRNVDALFTLINGFYHHIPPKYSTIPLPKLTKVTMENTDIRGNTLIAMLETRLAQLERGSGLVSVVTDVTLYETDNVTPEEWKRVNKLLESGRQASLPDTAAMRLS</sequence>
<feature type="coiled-coil region" evidence="1">
    <location>
        <begin position="57"/>
        <end position="84"/>
    </location>
</feature>
<keyword evidence="3" id="KW-1185">Reference proteome</keyword>
<evidence type="ECO:0000313" key="3">
    <source>
        <dbReference type="Proteomes" id="UP000054097"/>
    </source>
</evidence>
<gene>
    <name evidence="2" type="ORF">M408DRAFT_321329</name>
</gene>
<dbReference type="Proteomes" id="UP000054097">
    <property type="component" value="Unassembled WGS sequence"/>
</dbReference>